<gene>
    <name evidence="1" type="ORF">ANCCAN_23310</name>
</gene>
<evidence type="ECO:0000313" key="2">
    <source>
        <dbReference type="Proteomes" id="UP000252519"/>
    </source>
</evidence>
<name>A0A368FFK2_ANCCA</name>
<dbReference type="AlphaFoldDB" id="A0A368FFK2"/>
<dbReference type="Proteomes" id="UP000252519">
    <property type="component" value="Unassembled WGS sequence"/>
</dbReference>
<protein>
    <recommendedName>
        <fullName evidence="3">Receptor ligand binding region domain-containing protein</fullName>
    </recommendedName>
</protein>
<sequence length="126" mass="14378">MLRIARAASLPRLFFYMAEITSVLMKRLSNAVRQSNVSVEHCEFVSCRFYCAAEEMVDFLRLCRIQNVAFVGGLIPHKFAKHLVKDVSVMNINIIIPYIPSFSNVFPEDSFCHDSLQTLLKGANYL</sequence>
<comment type="caution">
    <text evidence="1">The sequence shown here is derived from an EMBL/GenBank/DDBJ whole genome shotgun (WGS) entry which is preliminary data.</text>
</comment>
<organism evidence="1 2">
    <name type="scientific">Ancylostoma caninum</name>
    <name type="common">Dog hookworm</name>
    <dbReference type="NCBI Taxonomy" id="29170"/>
    <lineage>
        <taxon>Eukaryota</taxon>
        <taxon>Metazoa</taxon>
        <taxon>Ecdysozoa</taxon>
        <taxon>Nematoda</taxon>
        <taxon>Chromadorea</taxon>
        <taxon>Rhabditida</taxon>
        <taxon>Rhabditina</taxon>
        <taxon>Rhabditomorpha</taxon>
        <taxon>Strongyloidea</taxon>
        <taxon>Ancylostomatidae</taxon>
        <taxon>Ancylostomatinae</taxon>
        <taxon>Ancylostoma</taxon>
    </lineage>
</organism>
<reference evidence="1 2" key="1">
    <citation type="submission" date="2014-10" db="EMBL/GenBank/DDBJ databases">
        <title>Draft genome of the hookworm Ancylostoma caninum.</title>
        <authorList>
            <person name="Mitreva M."/>
        </authorList>
    </citation>
    <scope>NUCLEOTIDE SEQUENCE [LARGE SCALE GENOMIC DNA]</scope>
    <source>
        <strain evidence="1 2">Baltimore</strain>
    </source>
</reference>
<proteinExistence type="predicted"/>
<accession>A0A368FFK2</accession>
<keyword evidence="2" id="KW-1185">Reference proteome</keyword>
<evidence type="ECO:0000313" key="1">
    <source>
        <dbReference type="EMBL" id="RCN30916.1"/>
    </source>
</evidence>
<evidence type="ECO:0008006" key="3">
    <source>
        <dbReference type="Google" id="ProtNLM"/>
    </source>
</evidence>
<dbReference type="EMBL" id="JOJR01001434">
    <property type="protein sequence ID" value="RCN30916.1"/>
    <property type="molecule type" value="Genomic_DNA"/>
</dbReference>